<accession>E9GYA1</accession>
<dbReference type="AlphaFoldDB" id="E9GYA1"/>
<organism evidence="2 3">
    <name type="scientific">Daphnia pulex</name>
    <name type="common">Water flea</name>
    <dbReference type="NCBI Taxonomy" id="6669"/>
    <lineage>
        <taxon>Eukaryota</taxon>
        <taxon>Metazoa</taxon>
        <taxon>Ecdysozoa</taxon>
        <taxon>Arthropoda</taxon>
        <taxon>Crustacea</taxon>
        <taxon>Branchiopoda</taxon>
        <taxon>Diplostraca</taxon>
        <taxon>Cladocera</taxon>
        <taxon>Anomopoda</taxon>
        <taxon>Daphniidae</taxon>
        <taxon>Daphnia</taxon>
    </lineage>
</organism>
<dbReference type="PANTHER" id="PTHR20956">
    <property type="entry name" value="HEH2P"/>
    <property type="match status" value="1"/>
</dbReference>
<proteinExistence type="predicted"/>
<reference evidence="2 3" key="1">
    <citation type="journal article" date="2011" name="Science">
        <title>The ecoresponsive genome of Daphnia pulex.</title>
        <authorList>
            <person name="Colbourne J.K."/>
            <person name="Pfrender M.E."/>
            <person name="Gilbert D."/>
            <person name="Thomas W.K."/>
            <person name="Tucker A."/>
            <person name="Oakley T.H."/>
            <person name="Tokishita S."/>
            <person name="Aerts A."/>
            <person name="Arnold G.J."/>
            <person name="Basu M.K."/>
            <person name="Bauer D.J."/>
            <person name="Caceres C.E."/>
            <person name="Carmel L."/>
            <person name="Casola C."/>
            <person name="Choi J.H."/>
            <person name="Detter J.C."/>
            <person name="Dong Q."/>
            <person name="Dusheyko S."/>
            <person name="Eads B.D."/>
            <person name="Frohlich T."/>
            <person name="Geiler-Samerotte K.A."/>
            <person name="Gerlach D."/>
            <person name="Hatcher P."/>
            <person name="Jogdeo S."/>
            <person name="Krijgsveld J."/>
            <person name="Kriventseva E.V."/>
            <person name="Kultz D."/>
            <person name="Laforsch C."/>
            <person name="Lindquist E."/>
            <person name="Lopez J."/>
            <person name="Manak J.R."/>
            <person name="Muller J."/>
            <person name="Pangilinan J."/>
            <person name="Patwardhan R.P."/>
            <person name="Pitluck S."/>
            <person name="Pritham E.J."/>
            <person name="Rechtsteiner A."/>
            <person name="Rho M."/>
            <person name="Rogozin I.B."/>
            <person name="Sakarya O."/>
            <person name="Salamov A."/>
            <person name="Schaack S."/>
            <person name="Shapiro H."/>
            <person name="Shiga Y."/>
            <person name="Skalitzky C."/>
            <person name="Smith Z."/>
            <person name="Souvorov A."/>
            <person name="Sung W."/>
            <person name="Tang Z."/>
            <person name="Tsuchiya D."/>
            <person name="Tu H."/>
            <person name="Vos H."/>
            <person name="Wang M."/>
            <person name="Wolf Y.I."/>
            <person name="Yamagata H."/>
            <person name="Yamada T."/>
            <person name="Ye Y."/>
            <person name="Shaw J.R."/>
            <person name="Andrews J."/>
            <person name="Crease T.J."/>
            <person name="Tang H."/>
            <person name="Lucas S.M."/>
            <person name="Robertson H.M."/>
            <person name="Bork P."/>
            <person name="Koonin E.V."/>
            <person name="Zdobnov E.M."/>
            <person name="Grigoriev I.V."/>
            <person name="Lynch M."/>
            <person name="Boore J.L."/>
        </authorList>
    </citation>
    <scope>NUCLEOTIDE SEQUENCE [LARGE SCALE GENOMIC DNA]</scope>
</reference>
<sequence>MASVRFPNSQEICRNRNHPIAGRSPQMLECNSCIFYVHRTCLPGKGISSTEYVRLKKQKEAFHFKCNPCSNVEEFVHLGIGNGRDIDQPVASSSSVEADVDQPPASSSRGRGRGRNVETPPDSMPAIDQPASYSSRGRGSHTVPPVTTIASLTVNIVLPVSASSPMEDLPLELPIAMNVTCPQDFISPIVAGFTYQDVSFKKIIVADSKAKGKEERFTSARCVVQPILQKNFDDAPEKELPKMKNVIRAVQRRRGLHIPSNPPDFRFDWETYSEFIEPGFYRGDVVVETECTYARHLIFATDRQLELLRNAKRWYGDATFDNQVPLVFVLMARKRACDYRVVFTHILDLLMVPAVEEFVMDFEAAVWQVCKSLMPHVKLMVCAFHIAQAKFKHLKELGLGPSYRTDSRVKTCCRQLLSLNLLPAEKIRKRFDKIKEQIEMEEDLHDLLSFCIYVENTWINSSIWPPKNWSMFMQMRRTNNHVEGFHNSLRVLVNSNSPNLVKFIGIVRSEAESIDYQAKLLSQNEALSNLRKDTLEMQHCLSTFWQDYNDQRIGSEKLLQLCAALFAKHNRDKFRTLIDDQVYDDQSIESP</sequence>
<dbReference type="OrthoDB" id="90756at2759"/>
<dbReference type="InParanoid" id="E9GYA1"/>
<dbReference type="InterPro" id="IPR013083">
    <property type="entry name" value="Znf_RING/FYVE/PHD"/>
</dbReference>
<dbReference type="Gene3D" id="3.30.40.10">
    <property type="entry name" value="Zinc/RING finger domain, C3HC4 (zinc finger)"/>
    <property type="match status" value="1"/>
</dbReference>
<evidence type="ECO:0008006" key="4">
    <source>
        <dbReference type="Google" id="ProtNLM"/>
    </source>
</evidence>
<dbReference type="EMBL" id="GL732574">
    <property type="protein sequence ID" value="EFX75563.1"/>
    <property type="molecule type" value="Genomic_DNA"/>
</dbReference>
<dbReference type="Proteomes" id="UP000000305">
    <property type="component" value="Unassembled WGS sequence"/>
</dbReference>
<feature type="region of interest" description="Disordered" evidence="1">
    <location>
        <begin position="86"/>
        <end position="142"/>
    </location>
</feature>
<evidence type="ECO:0000313" key="2">
    <source>
        <dbReference type="EMBL" id="EFX75563.1"/>
    </source>
</evidence>
<keyword evidence="3" id="KW-1185">Reference proteome</keyword>
<dbReference type="PANTHER" id="PTHR20956:SF12">
    <property type="entry name" value="FLYWCH-TYPE DOMAIN-CONTAINING PROTEIN"/>
    <property type="match status" value="1"/>
</dbReference>
<name>E9GYA1_DAPPU</name>
<dbReference type="HOGENOM" id="CLU_461728_0_0_1"/>
<dbReference type="KEGG" id="dpx:DAPPUDRAFT_323235"/>
<protein>
    <recommendedName>
        <fullName evidence="4">MULE transposase domain-containing protein</fullName>
    </recommendedName>
</protein>
<gene>
    <name evidence="2" type="ORF">DAPPUDRAFT_323235</name>
</gene>
<evidence type="ECO:0000256" key="1">
    <source>
        <dbReference type="SAM" id="MobiDB-lite"/>
    </source>
</evidence>
<evidence type="ECO:0000313" key="3">
    <source>
        <dbReference type="Proteomes" id="UP000000305"/>
    </source>
</evidence>
<dbReference type="OMA" id="FTSARCV"/>